<evidence type="ECO:0000313" key="1">
    <source>
        <dbReference type="EMBL" id="CNK90308.1"/>
    </source>
</evidence>
<dbReference type="EMBL" id="CQEM01000004">
    <property type="protein sequence ID" value="CNK90308.1"/>
    <property type="molecule type" value="Genomic_DNA"/>
</dbReference>
<organism evidence="1 2">
    <name type="scientific">Yersinia aleksiciae</name>
    <dbReference type="NCBI Taxonomy" id="263819"/>
    <lineage>
        <taxon>Bacteria</taxon>
        <taxon>Pseudomonadati</taxon>
        <taxon>Pseudomonadota</taxon>
        <taxon>Gammaproteobacteria</taxon>
        <taxon>Enterobacterales</taxon>
        <taxon>Yersiniaceae</taxon>
        <taxon>Yersinia</taxon>
    </lineage>
</organism>
<proteinExistence type="predicted"/>
<accession>A0A0T9TLV9</accession>
<name>A0A0T9TLV9_YERAE</name>
<gene>
    <name evidence="1" type="ORF">ERS008460_01243</name>
</gene>
<dbReference type="Proteomes" id="UP000040088">
    <property type="component" value="Unassembled WGS sequence"/>
</dbReference>
<evidence type="ECO:0000313" key="2">
    <source>
        <dbReference type="Proteomes" id="UP000040088"/>
    </source>
</evidence>
<reference evidence="2" key="1">
    <citation type="submission" date="2015-03" db="EMBL/GenBank/DDBJ databases">
        <authorList>
            <consortium name="Pathogen Informatics"/>
        </authorList>
    </citation>
    <scope>NUCLEOTIDE SEQUENCE [LARGE SCALE GENOMIC DNA]</scope>
    <source>
        <strain evidence="2">IP27925</strain>
    </source>
</reference>
<dbReference type="AlphaFoldDB" id="A0A0T9TLV9"/>
<protein>
    <submittedName>
        <fullName evidence="1">Uncharacterized protein</fullName>
    </submittedName>
</protein>
<sequence length="51" mass="5833">MVVGGTVIEYSPLCRCVIRLTSLQDMSVHIISKCVHFLDISMIYIEWLCCL</sequence>